<keyword evidence="3" id="KW-1185">Reference proteome</keyword>
<reference evidence="1 3" key="1">
    <citation type="submission" date="2019-09" db="EMBL/GenBank/DDBJ databases">
        <title>Draft genome sequences of 48 bacterial type strains from the CCUG.</title>
        <authorList>
            <person name="Tunovic T."/>
            <person name="Pineiro-Iglesias B."/>
            <person name="Unosson C."/>
            <person name="Inganas E."/>
            <person name="Ohlen M."/>
            <person name="Cardew S."/>
            <person name="Jensie-Markopoulos S."/>
            <person name="Salva-Serra F."/>
            <person name="Jaen-Luchoro D."/>
            <person name="Karlsson R."/>
            <person name="Svensson-Stadler L."/>
            <person name="Chun J."/>
            <person name="Moore E."/>
        </authorList>
    </citation>
    <scope>NUCLEOTIDE SEQUENCE [LARGE SCALE GENOMIC DNA]</scope>
    <source>
        <strain evidence="1 3">CCUG 54555</strain>
    </source>
</reference>
<dbReference type="GO" id="GO:0016853">
    <property type="term" value="F:isomerase activity"/>
    <property type="evidence" value="ECO:0007669"/>
    <property type="project" value="InterPro"/>
</dbReference>
<dbReference type="GO" id="GO:0030246">
    <property type="term" value="F:carbohydrate binding"/>
    <property type="evidence" value="ECO:0007669"/>
    <property type="project" value="InterPro"/>
</dbReference>
<evidence type="ECO:0000313" key="3">
    <source>
        <dbReference type="Proteomes" id="UP000430232"/>
    </source>
</evidence>
<dbReference type="OrthoDB" id="9808779at2"/>
<dbReference type="GO" id="GO:0005975">
    <property type="term" value="P:carbohydrate metabolic process"/>
    <property type="evidence" value="ECO:0007669"/>
    <property type="project" value="InterPro"/>
</dbReference>
<dbReference type="GeneID" id="99788178"/>
<dbReference type="EMBL" id="VZOJ01000002">
    <property type="protein sequence ID" value="KAB0644686.1"/>
    <property type="molecule type" value="Genomic_DNA"/>
</dbReference>
<accession>A0A6H9SXR2</accession>
<organism evidence="1 3">
    <name type="scientific">Burkholderia latens</name>
    <dbReference type="NCBI Taxonomy" id="488446"/>
    <lineage>
        <taxon>Bacteria</taxon>
        <taxon>Pseudomonadati</taxon>
        <taxon>Pseudomonadota</taxon>
        <taxon>Betaproteobacteria</taxon>
        <taxon>Burkholderiales</taxon>
        <taxon>Burkholderiaceae</taxon>
        <taxon>Burkholderia</taxon>
        <taxon>Burkholderia cepacia complex</taxon>
    </lineage>
</organism>
<evidence type="ECO:0000313" key="4">
    <source>
        <dbReference type="Proteomes" id="UP000494222"/>
    </source>
</evidence>
<dbReference type="Proteomes" id="UP000494222">
    <property type="component" value="Unassembled WGS sequence"/>
</dbReference>
<dbReference type="InterPro" id="IPR014718">
    <property type="entry name" value="GH-type_carb-bd"/>
</dbReference>
<gene>
    <name evidence="2" type="ORF">BLA24064_00909</name>
    <name evidence="1" type="ORF">F7R21_02520</name>
</gene>
<dbReference type="Gene3D" id="2.70.98.10">
    <property type="match status" value="1"/>
</dbReference>
<dbReference type="Pfam" id="PF01263">
    <property type="entry name" value="Aldose_epim"/>
    <property type="match status" value="1"/>
</dbReference>
<dbReference type="InterPro" id="IPR011013">
    <property type="entry name" value="Gal_mutarotase_sf_dom"/>
</dbReference>
<dbReference type="SUPFAM" id="SSF74650">
    <property type="entry name" value="Galactose mutarotase-like"/>
    <property type="match status" value="1"/>
</dbReference>
<dbReference type="Proteomes" id="UP000430232">
    <property type="component" value="Unassembled WGS sequence"/>
</dbReference>
<dbReference type="EMBL" id="CABVPL010000004">
    <property type="protein sequence ID" value="VWB22801.1"/>
    <property type="molecule type" value="Genomic_DNA"/>
</dbReference>
<dbReference type="RefSeq" id="WP_151062690.1">
    <property type="nucleotide sequence ID" value="NZ_CABVPL010000004.1"/>
</dbReference>
<evidence type="ECO:0000313" key="1">
    <source>
        <dbReference type="EMBL" id="KAB0644686.1"/>
    </source>
</evidence>
<reference evidence="2 4" key="2">
    <citation type="submission" date="2019-09" db="EMBL/GenBank/DDBJ databases">
        <authorList>
            <person name="Depoorter E."/>
        </authorList>
    </citation>
    <scope>NUCLEOTIDE SEQUENCE [LARGE SCALE GENOMIC DNA]</scope>
    <source>
        <strain evidence="2">LMG 24064</strain>
    </source>
</reference>
<sequence length="316" mass="34648">MTSPSCLTIVNDRLRADIAPHLGARVTRLVAVDSNTDLVVPLDAWNAPPHGWPKAGAYPLIPYSNRIAGAQLAFGDEVHALPPHPLDLPNTLHGIAHALPWRLVVRAADTVELALHYEGEHWPWPFDAQLGFRLERRTLHVRMSVRNAGERPMPAGLGWHPFLAAEAGAVIRFDAWRRWMLDSRFMPTGTSIITPPSITLDAQDWLDGDCVVYASDWRGEAVVERSRGRVRLRAGEPLTHVVAYVPRGAPYLCVEPVSHVANGFNLAAAGVRDTGTRVLVPGATLEAHASLEWEPAAEPTSFQMLELADSAPNSNR</sequence>
<name>A0A6H9SXR2_9BURK</name>
<evidence type="ECO:0000313" key="2">
    <source>
        <dbReference type="EMBL" id="VWB22801.1"/>
    </source>
</evidence>
<protein>
    <submittedName>
        <fullName evidence="1">Aldose 1-epimerase</fullName>
    </submittedName>
</protein>
<dbReference type="InterPro" id="IPR008183">
    <property type="entry name" value="Aldose_1/G6P_1-epimerase"/>
</dbReference>
<proteinExistence type="predicted"/>
<dbReference type="AlphaFoldDB" id="A0A6H9SXR2"/>